<keyword evidence="2" id="KW-1185">Reference proteome</keyword>
<evidence type="ECO:0000313" key="1">
    <source>
        <dbReference type="EMBL" id="KAH8028331.1"/>
    </source>
</evidence>
<dbReference type="Proteomes" id="UP000821866">
    <property type="component" value="Chromosome 4"/>
</dbReference>
<evidence type="ECO:0000313" key="2">
    <source>
        <dbReference type="Proteomes" id="UP000821866"/>
    </source>
</evidence>
<accession>A0A9J6E1F1</accession>
<sequence>MSSEWGRAVEAGSRLALTVSQLPSGNGVLSSLTCDAVKSISVDKSSAEVMEGKTSAMEGTTLVETRLSTDSEFPMGRPDADKVVRAAGVVDCNAYTALRLSGSGVCVAIKLRVAEAPPALHVAGPCALLRNAACCCIVVGAGLMTLPDVDSGGTAASAVRPVEAGLTDRVSVVVGVECWAGRCIVQLQLQARRGRVSAAAHRFVLLKGPGGPAWGRTGARMVSACPGSLLEGIMSLSRHGRGPVAGQEHVKAEHCMRPAKQNGATWRSS</sequence>
<comment type="caution">
    <text evidence="1">The sequence shown here is derived from an EMBL/GenBank/DDBJ whole genome shotgun (WGS) entry which is preliminary data.</text>
</comment>
<name>A0A9J6E1F1_RHIMP</name>
<organism evidence="1 2">
    <name type="scientific">Rhipicephalus microplus</name>
    <name type="common">Cattle tick</name>
    <name type="synonym">Boophilus microplus</name>
    <dbReference type="NCBI Taxonomy" id="6941"/>
    <lineage>
        <taxon>Eukaryota</taxon>
        <taxon>Metazoa</taxon>
        <taxon>Ecdysozoa</taxon>
        <taxon>Arthropoda</taxon>
        <taxon>Chelicerata</taxon>
        <taxon>Arachnida</taxon>
        <taxon>Acari</taxon>
        <taxon>Parasitiformes</taxon>
        <taxon>Ixodida</taxon>
        <taxon>Ixodoidea</taxon>
        <taxon>Ixodidae</taxon>
        <taxon>Rhipicephalinae</taxon>
        <taxon>Rhipicephalus</taxon>
        <taxon>Boophilus</taxon>
    </lineage>
</organism>
<reference evidence="1" key="1">
    <citation type="journal article" date="2020" name="Cell">
        <title>Large-Scale Comparative Analyses of Tick Genomes Elucidate Their Genetic Diversity and Vector Capacities.</title>
        <authorList>
            <consortium name="Tick Genome and Microbiome Consortium (TIGMIC)"/>
            <person name="Jia N."/>
            <person name="Wang J."/>
            <person name="Shi W."/>
            <person name="Du L."/>
            <person name="Sun Y."/>
            <person name="Zhan W."/>
            <person name="Jiang J.F."/>
            <person name="Wang Q."/>
            <person name="Zhang B."/>
            <person name="Ji P."/>
            <person name="Bell-Sakyi L."/>
            <person name="Cui X.M."/>
            <person name="Yuan T.T."/>
            <person name="Jiang B.G."/>
            <person name="Yang W.F."/>
            <person name="Lam T.T."/>
            <person name="Chang Q.C."/>
            <person name="Ding S.J."/>
            <person name="Wang X.J."/>
            <person name="Zhu J.G."/>
            <person name="Ruan X.D."/>
            <person name="Zhao L."/>
            <person name="Wei J.T."/>
            <person name="Ye R.Z."/>
            <person name="Que T.C."/>
            <person name="Du C.H."/>
            <person name="Zhou Y.H."/>
            <person name="Cheng J.X."/>
            <person name="Dai P.F."/>
            <person name="Guo W.B."/>
            <person name="Han X.H."/>
            <person name="Huang E.J."/>
            <person name="Li L.F."/>
            <person name="Wei W."/>
            <person name="Gao Y.C."/>
            <person name="Liu J.Z."/>
            <person name="Shao H.Z."/>
            <person name="Wang X."/>
            <person name="Wang C.C."/>
            <person name="Yang T.C."/>
            <person name="Huo Q.B."/>
            <person name="Li W."/>
            <person name="Chen H.Y."/>
            <person name="Chen S.E."/>
            <person name="Zhou L.G."/>
            <person name="Ni X.B."/>
            <person name="Tian J.H."/>
            <person name="Sheng Y."/>
            <person name="Liu T."/>
            <person name="Pan Y.S."/>
            <person name="Xia L.Y."/>
            <person name="Li J."/>
            <person name="Zhao F."/>
            <person name="Cao W.C."/>
        </authorList>
    </citation>
    <scope>NUCLEOTIDE SEQUENCE</scope>
    <source>
        <strain evidence="1">Rmic-2018</strain>
    </source>
</reference>
<proteinExistence type="predicted"/>
<dbReference type="AlphaFoldDB" id="A0A9J6E1F1"/>
<reference evidence="1" key="2">
    <citation type="submission" date="2021-09" db="EMBL/GenBank/DDBJ databases">
        <authorList>
            <person name="Jia N."/>
            <person name="Wang J."/>
            <person name="Shi W."/>
            <person name="Du L."/>
            <person name="Sun Y."/>
            <person name="Zhan W."/>
            <person name="Jiang J."/>
            <person name="Wang Q."/>
            <person name="Zhang B."/>
            <person name="Ji P."/>
            <person name="Sakyi L.B."/>
            <person name="Cui X."/>
            <person name="Yuan T."/>
            <person name="Jiang B."/>
            <person name="Yang W."/>
            <person name="Lam T.T.-Y."/>
            <person name="Chang Q."/>
            <person name="Ding S."/>
            <person name="Wang X."/>
            <person name="Zhu J."/>
            <person name="Ruan X."/>
            <person name="Zhao L."/>
            <person name="Wei J."/>
            <person name="Que T."/>
            <person name="Du C."/>
            <person name="Cheng J."/>
            <person name="Dai P."/>
            <person name="Han X."/>
            <person name="Huang E."/>
            <person name="Gao Y."/>
            <person name="Liu J."/>
            <person name="Shao H."/>
            <person name="Ye R."/>
            <person name="Li L."/>
            <person name="Wei W."/>
            <person name="Wang X."/>
            <person name="Wang C."/>
            <person name="Huo Q."/>
            <person name="Li W."/>
            <person name="Guo W."/>
            <person name="Chen H."/>
            <person name="Chen S."/>
            <person name="Zhou L."/>
            <person name="Zhou L."/>
            <person name="Ni X."/>
            <person name="Tian J."/>
            <person name="Zhou Y."/>
            <person name="Sheng Y."/>
            <person name="Liu T."/>
            <person name="Pan Y."/>
            <person name="Xia L."/>
            <person name="Li J."/>
            <person name="Zhao F."/>
            <person name="Cao W."/>
        </authorList>
    </citation>
    <scope>NUCLEOTIDE SEQUENCE</scope>
    <source>
        <strain evidence="1">Rmic-2018</strain>
        <tissue evidence="1">Larvae</tissue>
    </source>
</reference>
<protein>
    <submittedName>
        <fullName evidence="1">Uncharacterized protein</fullName>
    </submittedName>
</protein>
<gene>
    <name evidence="1" type="ORF">HPB51_016154</name>
</gene>
<dbReference type="EMBL" id="JABSTU010000006">
    <property type="protein sequence ID" value="KAH8028331.1"/>
    <property type="molecule type" value="Genomic_DNA"/>
</dbReference>